<name>A0A0R3KTQ5_9BRAD</name>
<dbReference type="EMBL" id="LLXZ01000181">
    <property type="protein sequence ID" value="KRQ98928.1"/>
    <property type="molecule type" value="Genomic_DNA"/>
</dbReference>
<dbReference type="PROSITE" id="PS01031">
    <property type="entry name" value="SHSP"/>
    <property type="match status" value="1"/>
</dbReference>
<dbReference type="PANTHER" id="PTHR47062">
    <property type="match status" value="1"/>
</dbReference>
<evidence type="ECO:0000259" key="4">
    <source>
        <dbReference type="PROSITE" id="PS01031"/>
    </source>
</evidence>
<keyword evidence="1" id="KW-0346">Stress response</keyword>
<dbReference type="PANTHER" id="PTHR47062:SF1">
    <property type="entry name" value="SMALL HEAT SHOCK PROTEIN IBPA"/>
    <property type="match status" value="1"/>
</dbReference>
<dbReference type="Pfam" id="PF00011">
    <property type="entry name" value="HSP20"/>
    <property type="match status" value="1"/>
</dbReference>
<keyword evidence="6" id="KW-1185">Reference proteome</keyword>
<gene>
    <name evidence="5" type="ORF">CQ12_23875</name>
</gene>
<dbReference type="STRING" id="280332.CQ12_23875"/>
<dbReference type="InterPro" id="IPR002068">
    <property type="entry name" value="A-crystallin/Hsp20_dom"/>
</dbReference>
<sequence>MRTYDLTPFYRSTVGFDRFFNLLDQVTSDGSPGYPPYNIERTGENAYRISVAVSGFAQGELSIVAKENTLTIKGEKSANENGQDKSEVLYRGIAARAFERIFQLADFVQVKNASLENGLLHVDLVREIPEAKKPRSIPINSGAQAPQVVDASVAA</sequence>
<protein>
    <submittedName>
        <fullName evidence="5">Molecular chaperone</fullName>
    </submittedName>
</protein>
<dbReference type="Proteomes" id="UP000050863">
    <property type="component" value="Unassembled WGS sequence"/>
</dbReference>
<evidence type="ECO:0000313" key="5">
    <source>
        <dbReference type="EMBL" id="KRQ98928.1"/>
    </source>
</evidence>
<dbReference type="SUPFAM" id="SSF49764">
    <property type="entry name" value="HSP20-like chaperones"/>
    <property type="match status" value="1"/>
</dbReference>
<organism evidence="5 6">
    <name type="scientific">Bradyrhizobium jicamae</name>
    <dbReference type="NCBI Taxonomy" id="280332"/>
    <lineage>
        <taxon>Bacteria</taxon>
        <taxon>Pseudomonadati</taxon>
        <taxon>Pseudomonadota</taxon>
        <taxon>Alphaproteobacteria</taxon>
        <taxon>Hyphomicrobiales</taxon>
        <taxon>Nitrobacteraceae</taxon>
        <taxon>Bradyrhizobium</taxon>
    </lineage>
</organism>
<evidence type="ECO:0000256" key="2">
    <source>
        <dbReference type="PROSITE-ProRule" id="PRU00285"/>
    </source>
</evidence>
<dbReference type="RefSeq" id="WP_057838986.1">
    <property type="nucleotide sequence ID" value="NZ_LLXZ01000181.1"/>
</dbReference>
<reference evidence="5 6" key="1">
    <citation type="submission" date="2014-03" db="EMBL/GenBank/DDBJ databases">
        <title>Bradyrhizobium valentinum sp. nov., isolated from effective nodules of Lupinus mariae-josephae, a lupine endemic of basic-lime soils in Eastern Spain.</title>
        <authorList>
            <person name="Duran D."/>
            <person name="Rey L."/>
            <person name="Navarro A."/>
            <person name="Busquets A."/>
            <person name="Imperial J."/>
            <person name="Ruiz-Argueso T."/>
        </authorList>
    </citation>
    <scope>NUCLEOTIDE SEQUENCE [LARGE SCALE GENOMIC DNA]</scope>
    <source>
        <strain evidence="5 6">PAC68</strain>
    </source>
</reference>
<dbReference type="OrthoDB" id="9810618at2"/>
<comment type="caution">
    <text evidence="5">The sequence shown here is derived from an EMBL/GenBank/DDBJ whole genome shotgun (WGS) entry which is preliminary data.</text>
</comment>
<accession>A0A0R3KTQ5</accession>
<evidence type="ECO:0000256" key="1">
    <source>
        <dbReference type="ARBA" id="ARBA00023016"/>
    </source>
</evidence>
<proteinExistence type="inferred from homology"/>
<evidence type="ECO:0000313" key="6">
    <source>
        <dbReference type="Proteomes" id="UP000050863"/>
    </source>
</evidence>
<dbReference type="Gene3D" id="2.60.40.790">
    <property type="match status" value="1"/>
</dbReference>
<dbReference type="AlphaFoldDB" id="A0A0R3KTQ5"/>
<comment type="similarity">
    <text evidence="2 3">Belongs to the small heat shock protein (HSP20) family.</text>
</comment>
<evidence type="ECO:0000256" key="3">
    <source>
        <dbReference type="RuleBase" id="RU003616"/>
    </source>
</evidence>
<feature type="domain" description="SHSP" evidence="4">
    <location>
        <begin position="28"/>
        <end position="142"/>
    </location>
</feature>
<dbReference type="InterPro" id="IPR037913">
    <property type="entry name" value="ACD_IbpA/B"/>
</dbReference>
<dbReference type="CDD" id="cd06470">
    <property type="entry name" value="ACD_IbpA-B_like"/>
    <property type="match status" value="1"/>
</dbReference>
<dbReference type="InterPro" id="IPR008978">
    <property type="entry name" value="HSP20-like_chaperone"/>
</dbReference>